<evidence type="ECO:0000313" key="1">
    <source>
        <dbReference type="EMBL" id="CAF1653775.1"/>
    </source>
</evidence>
<gene>
    <name evidence="1" type="ORF">XAT740_LOCUS55514</name>
</gene>
<protein>
    <submittedName>
        <fullName evidence="1">Uncharacterized protein</fullName>
    </submittedName>
</protein>
<organism evidence="1 2">
    <name type="scientific">Adineta ricciae</name>
    <name type="common">Rotifer</name>
    <dbReference type="NCBI Taxonomy" id="249248"/>
    <lineage>
        <taxon>Eukaryota</taxon>
        <taxon>Metazoa</taxon>
        <taxon>Spiralia</taxon>
        <taxon>Gnathifera</taxon>
        <taxon>Rotifera</taxon>
        <taxon>Eurotatoria</taxon>
        <taxon>Bdelloidea</taxon>
        <taxon>Adinetida</taxon>
        <taxon>Adinetidae</taxon>
        <taxon>Adineta</taxon>
    </lineage>
</organism>
<dbReference type="AlphaFoldDB" id="A0A816ESM2"/>
<dbReference type="EMBL" id="CAJNOR010010433">
    <property type="protein sequence ID" value="CAF1653775.1"/>
    <property type="molecule type" value="Genomic_DNA"/>
</dbReference>
<dbReference type="Proteomes" id="UP000663828">
    <property type="component" value="Unassembled WGS sequence"/>
</dbReference>
<name>A0A816ESM2_ADIRI</name>
<proteinExistence type="predicted"/>
<accession>A0A816ESM2</accession>
<evidence type="ECO:0000313" key="2">
    <source>
        <dbReference type="Proteomes" id="UP000663828"/>
    </source>
</evidence>
<sequence>MYSLQNYFQELIQIKNNPIIHSNDSNFFITEHHPCIVIIWENENNREGLIGIFNVSKTNEQFIRIQDLPDGKYENLLSNPKIKDIIQYDYPTINVTNNGNILIPPVACILHYSGFVLRPKMFYSELFDFNYKGM</sequence>
<keyword evidence="2" id="KW-1185">Reference proteome</keyword>
<comment type="caution">
    <text evidence="1">The sequence shown here is derived from an EMBL/GenBank/DDBJ whole genome shotgun (WGS) entry which is preliminary data.</text>
</comment>
<reference evidence="1" key="1">
    <citation type="submission" date="2021-02" db="EMBL/GenBank/DDBJ databases">
        <authorList>
            <person name="Nowell W R."/>
        </authorList>
    </citation>
    <scope>NUCLEOTIDE SEQUENCE</scope>
</reference>